<evidence type="ECO:0000256" key="2">
    <source>
        <dbReference type="ARBA" id="ARBA00022734"/>
    </source>
</evidence>
<dbReference type="EnsemblPlants" id="OB04G11390.1">
    <property type="protein sequence ID" value="OB04G11390.1"/>
    <property type="gene ID" value="OB04G11390"/>
</dbReference>
<protein>
    <recommendedName>
        <fullName evidence="3">Legume lectin domain-containing protein</fullName>
    </recommendedName>
</protein>
<dbReference type="STRING" id="4533.J3LVG4"/>
<dbReference type="Proteomes" id="UP000006038">
    <property type="component" value="Chromosome 4"/>
</dbReference>
<evidence type="ECO:0000259" key="3">
    <source>
        <dbReference type="Pfam" id="PF00139"/>
    </source>
</evidence>
<dbReference type="HOGENOM" id="CLU_000288_62_2_1"/>
<dbReference type="PANTHER" id="PTHR32401">
    <property type="entry name" value="CONCANAVALIN A-LIKE LECTIN FAMILY PROTEIN"/>
    <property type="match status" value="1"/>
</dbReference>
<dbReference type="InterPro" id="IPR013320">
    <property type="entry name" value="ConA-like_dom_sf"/>
</dbReference>
<dbReference type="Pfam" id="PF00139">
    <property type="entry name" value="Lectin_legB"/>
    <property type="match status" value="1"/>
</dbReference>
<dbReference type="PANTHER" id="PTHR32401:SF49">
    <property type="entry name" value="OS10G0129200 PROTEIN"/>
    <property type="match status" value="1"/>
</dbReference>
<dbReference type="SUPFAM" id="SSF49899">
    <property type="entry name" value="Concanavalin A-like lectins/glucanases"/>
    <property type="match status" value="1"/>
</dbReference>
<dbReference type="Gramene" id="OB04G11390.1">
    <property type="protein sequence ID" value="OB04G11390.1"/>
    <property type="gene ID" value="OB04G11390"/>
</dbReference>
<reference evidence="4" key="2">
    <citation type="submission" date="2013-04" db="UniProtKB">
        <authorList>
            <consortium name="EnsemblPlants"/>
        </authorList>
    </citation>
    <scope>IDENTIFICATION</scope>
</reference>
<feature type="domain" description="Legume lectin" evidence="3">
    <location>
        <begin position="21"/>
        <end position="243"/>
    </location>
</feature>
<accession>J3LVG4</accession>
<name>J3LVG4_ORYBR</name>
<organism evidence="4">
    <name type="scientific">Oryza brachyantha</name>
    <name type="common">malo sina</name>
    <dbReference type="NCBI Taxonomy" id="4533"/>
    <lineage>
        <taxon>Eukaryota</taxon>
        <taxon>Viridiplantae</taxon>
        <taxon>Streptophyta</taxon>
        <taxon>Embryophyta</taxon>
        <taxon>Tracheophyta</taxon>
        <taxon>Spermatophyta</taxon>
        <taxon>Magnoliopsida</taxon>
        <taxon>Liliopsida</taxon>
        <taxon>Poales</taxon>
        <taxon>Poaceae</taxon>
        <taxon>BOP clade</taxon>
        <taxon>Oryzoideae</taxon>
        <taxon>Oryzeae</taxon>
        <taxon>Oryzinae</taxon>
        <taxon>Oryza</taxon>
    </lineage>
</organism>
<dbReference type="OMA" id="HHCAGYL"/>
<keyword evidence="5" id="KW-1185">Reference proteome</keyword>
<sequence>MTLPPDAARSCFIAAAPAPVSFNYNFTGDNPSSYLHELTFQDDATTEPQTIGPVNLTCSLIICKRSGRMTYARPVQLYHQANGGRTEVASFFTSFTFPIGPIKGNCRGDGMAFFLAGFPSKVPYQSAGGNLGLISNGETNAPASDQFIAVEFDIGNEYGVDEERQDHIAIDINSVKNSVNKTILPNNLTLDGKMTADISFDGSTRMLVASLRFLDHPSLSAPLIQVAVGFSASTGFCQELSQIL</sequence>
<evidence type="ECO:0000313" key="5">
    <source>
        <dbReference type="Proteomes" id="UP000006038"/>
    </source>
</evidence>
<comment type="similarity">
    <text evidence="1">Belongs to the leguminous lectin family.</text>
</comment>
<dbReference type="CDD" id="cd06899">
    <property type="entry name" value="lectin_legume_LecRK_Arcelin_ConA"/>
    <property type="match status" value="1"/>
</dbReference>
<dbReference type="AlphaFoldDB" id="J3LVG4"/>
<dbReference type="Gene3D" id="2.60.120.200">
    <property type="match status" value="1"/>
</dbReference>
<keyword evidence="2" id="KW-0430">Lectin</keyword>
<dbReference type="InterPro" id="IPR001220">
    <property type="entry name" value="Legume_lectin_dom"/>
</dbReference>
<dbReference type="GO" id="GO:0030246">
    <property type="term" value="F:carbohydrate binding"/>
    <property type="evidence" value="ECO:0007669"/>
    <property type="project" value="UniProtKB-KW"/>
</dbReference>
<dbReference type="InterPro" id="IPR050258">
    <property type="entry name" value="Leguminous_Lectin"/>
</dbReference>
<reference evidence="4" key="1">
    <citation type="journal article" date="2013" name="Nat. Commun.">
        <title>Whole-genome sequencing of Oryza brachyantha reveals mechanisms underlying Oryza genome evolution.</title>
        <authorList>
            <person name="Chen J."/>
            <person name="Huang Q."/>
            <person name="Gao D."/>
            <person name="Wang J."/>
            <person name="Lang Y."/>
            <person name="Liu T."/>
            <person name="Li B."/>
            <person name="Bai Z."/>
            <person name="Luis Goicoechea J."/>
            <person name="Liang C."/>
            <person name="Chen C."/>
            <person name="Zhang W."/>
            <person name="Sun S."/>
            <person name="Liao Y."/>
            <person name="Zhang X."/>
            <person name="Yang L."/>
            <person name="Song C."/>
            <person name="Wang M."/>
            <person name="Shi J."/>
            <person name="Liu G."/>
            <person name="Liu J."/>
            <person name="Zhou H."/>
            <person name="Zhou W."/>
            <person name="Yu Q."/>
            <person name="An N."/>
            <person name="Chen Y."/>
            <person name="Cai Q."/>
            <person name="Wang B."/>
            <person name="Liu B."/>
            <person name="Min J."/>
            <person name="Huang Y."/>
            <person name="Wu H."/>
            <person name="Li Z."/>
            <person name="Zhang Y."/>
            <person name="Yin Y."/>
            <person name="Song W."/>
            <person name="Jiang J."/>
            <person name="Jackson S.A."/>
            <person name="Wing R.A."/>
            <person name="Wang J."/>
            <person name="Chen M."/>
        </authorList>
    </citation>
    <scope>NUCLEOTIDE SEQUENCE [LARGE SCALE GENOMIC DNA]</scope>
    <source>
        <strain evidence="4">cv. IRGC 101232</strain>
    </source>
</reference>
<proteinExistence type="inferred from homology"/>
<evidence type="ECO:0000256" key="1">
    <source>
        <dbReference type="ARBA" id="ARBA00007606"/>
    </source>
</evidence>
<evidence type="ECO:0000313" key="4">
    <source>
        <dbReference type="EnsemblPlants" id="OB04G11390.1"/>
    </source>
</evidence>